<dbReference type="Proteomes" id="UP000675047">
    <property type="component" value="Unassembled WGS sequence"/>
</dbReference>
<dbReference type="RefSeq" id="WP_210665461.1">
    <property type="nucleotide sequence ID" value="NZ_JAGFBV010000005.1"/>
</dbReference>
<proteinExistence type="predicted"/>
<sequence length="53" mass="6025">MNNLTLIIYYIYAIIVIALTGYVVFVLNHSGWWFIVTAIFLTATPSTKKNDSN</sequence>
<evidence type="ECO:0000313" key="3">
    <source>
        <dbReference type="Proteomes" id="UP000675047"/>
    </source>
</evidence>
<dbReference type="EMBL" id="JAGFBV010000005">
    <property type="protein sequence ID" value="MBP4137430.1"/>
    <property type="molecule type" value="Genomic_DNA"/>
</dbReference>
<feature type="transmembrane region" description="Helical" evidence="1">
    <location>
        <begin position="7"/>
        <end position="25"/>
    </location>
</feature>
<evidence type="ECO:0000313" key="2">
    <source>
        <dbReference type="EMBL" id="MBP4137430.1"/>
    </source>
</evidence>
<evidence type="ECO:0000256" key="1">
    <source>
        <dbReference type="SAM" id="Phobius"/>
    </source>
</evidence>
<organism evidence="2 3">
    <name type="scientific">Flavobacterium geliluteum</name>
    <dbReference type="NCBI Taxonomy" id="2816120"/>
    <lineage>
        <taxon>Bacteria</taxon>
        <taxon>Pseudomonadati</taxon>
        <taxon>Bacteroidota</taxon>
        <taxon>Flavobacteriia</taxon>
        <taxon>Flavobacteriales</taxon>
        <taxon>Flavobacteriaceae</taxon>
        <taxon>Flavobacterium</taxon>
    </lineage>
</organism>
<keyword evidence="1" id="KW-1133">Transmembrane helix</keyword>
<gene>
    <name evidence="2" type="ORF">J3495_04965</name>
</gene>
<keyword evidence="1" id="KW-0472">Membrane</keyword>
<accession>A0A940X741</accession>
<dbReference type="AlphaFoldDB" id="A0A940X741"/>
<keyword evidence="3" id="KW-1185">Reference proteome</keyword>
<reference evidence="2 3" key="1">
    <citation type="submission" date="2021-03" db="EMBL/GenBank/DDBJ databases">
        <title>Flavobacterium Flabelliformis Sp. Nov. And Flavobacterium Geliluteum Sp. Nov., Two Novel Multidrug Resistant Psychrophilic Species Isolated From Antarctica.</title>
        <authorList>
            <person name="Kralova S."/>
            <person name="Busse H.J."/>
            <person name="Bezdicek M."/>
            <person name="Nykrynova M."/>
            <person name="Kroupova E."/>
            <person name="Krsek D."/>
            <person name="Sedlacek I."/>
        </authorList>
    </citation>
    <scope>NUCLEOTIDE SEQUENCE [LARGE SCALE GENOMIC DNA]</scope>
    <source>
        <strain evidence="2 3">P7388</strain>
    </source>
</reference>
<comment type="caution">
    <text evidence="2">The sequence shown here is derived from an EMBL/GenBank/DDBJ whole genome shotgun (WGS) entry which is preliminary data.</text>
</comment>
<keyword evidence="1" id="KW-0812">Transmembrane</keyword>
<name>A0A940X741_9FLAO</name>
<protein>
    <submittedName>
        <fullName evidence="2">Uncharacterized protein</fullName>
    </submittedName>
</protein>